<sequence>MVHPITAGLHGSLESLAATDWAAREAHVAEVLLGAASQAGLMVVGRPTNRPAVGPRLGHVAHALLHHAACPVAVVPHP</sequence>
<name>A0A0X3VJC9_STRVO</name>
<comment type="caution">
    <text evidence="2">The sequence shown here is derived from an EMBL/GenBank/DDBJ whole genome shotgun (WGS) entry which is preliminary data.</text>
</comment>
<gene>
    <name evidence="2" type="ORF">ADL28_40120</name>
</gene>
<dbReference type="Proteomes" id="UP000053413">
    <property type="component" value="Unassembled WGS sequence"/>
</dbReference>
<dbReference type="InterPro" id="IPR014729">
    <property type="entry name" value="Rossmann-like_a/b/a_fold"/>
</dbReference>
<dbReference type="InterPro" id="IPR006016">
    <property type="entry name" value="UspA"/>
</dbReference>
<dbReference type="EMBL" id="LLZJ01000413">
    <property type="protein sequence ID" value="KUL44477.1"/>
    <property type="molecule type" value="Genomic_DNA"/>
</dbReference>
<dbReference type="AlphaFoldDB" id="A0A0X3VJC9"/>
<proteinExistence type="predicted"/>
<evidence type="ECO:0000313" key="3">
    <source>
        <dbReference type="Proteomes" id="UP000053413"/>
    </source>
</evidence>
<dbReference type="Gene3D" id="3.40.50.620">
    <property type="entry name" value="HUPs"/>
    <property type="match status" value="1"/>
</dbReference>
<dbReference type="SUPFAM" id="SSF52402">
    <property type="entry name" value="Adenine nucleotide alpha hydrolases-like"/>
    <property type="match status" value="1"/>
</dbReference>
<evidence type="ECO:0000313" key="2">
    <source>
        <dbReference type="EMBL" id="KUL44477.1"/>
    </source>
</evidence>
<dbReference type="Pfam" id="PF00582">
    <property type="entry name" value="Usp"/>
    <property type="match status" value="1"/>
</dbReference>
<organism evidence="2 3">
    <name type="scientific">Streptomyces violaceusniger</name>
    <dbReference type="NCBI Taxonomy" id="68280"/>
    <lineage>
        <taxon>Bacteria</taxon>
        <taxon>Bacillati</taxon>
        <taxon>Actinomycetota</taxon>
        <taxon>Actinomycetes</taxon>
        <taxon>Kitasatosporales</taxon>
        <taxon>Streptomycetaceae</taxon>
        <taxon>Streptomyces</taxon>
        <taxon>Streptomyces violaceusniger group</taxon>
    </lineage>
</organism>
<feature type="domain" description="UspA" evidence="1">
    <location>
        <begin position="36"/>
        <end position="76"/>
    </location>
</feature>
<reference evidence="3" key="1">
    <citation type="submission" date="2015-10" db="EMBL/GenBank/DDBJ databases">
        <authorList>
            <person name="Ju K.-S."/>
            <person name="Doroghazi J.R."/>
            <person name="Metcalf W.W."/>
        </authorList>
    </citation>
    <scope>NUCLEOTIDE SEQUENCE [LARGE SCALE GENOMIC DNA]</scope>
    <source>
        <strain evidence="3">NRRL F-8817</strain>
    </source>
</reference>
<protein>
    <recommendedName>
        <fullName evidence="1">UspA domain-containing protein</fullName>
    </recommendedName>
</protein>
<evidence type="ECO:0000259" key="1">
    <source>
        <dbReference type="Pfam" id="PF00582"/>
    </source>
</evidence>
<accession>A0A0X3VJC9</accession>